<dbReference type="Proteomes" id="UP000027822">
    <property type="component" value="Unassembled WGS sequence"/>
</dbReference>
<comment type="caution">
    <text evidence="2">The sequence shown here is derived from an EMBL/GenBank/DDBJ whole genome shotgun (WGS) entry which is preliminary data.</text>
</comment>
<keyword evidence="1" id="KW-0472">Membrane</keyword>
<protein>
    <submittedName>
        <fullName evidence="2">Uncharacterized protein</fullName>
    </submittedName>
</protein>
<sequence>MIVTVLDHINEASELLLVLSAFCFHIYLWRLKMKRKLTVFEYIMFIVAQLAYLLWGLSFIAKTWG</sequence>
<feature type="transmembrane region" description="Helical" evidence="1">
    <location>
        <begin position="12"/>
        <end position="30"/>
    </location>
</feature>
<proteinExistence type="predicted"/>
<keyword evidence="3" id="KW-1185">Reference proteome</keyword>
<accession>A0A073K8R1</accession>
<dbReference type="STRING" id="574376.BAMA_03955"/>
<organism evidence="2 3">
    <name type="scientific">Bacillus manliponensis</name>
    <dbReference type="NCBI Taxonomy" id="574376"/>
    <lineage>
        <taxon>Bacteria</taxon>
        <taxon>Bacillati</taxon>
        <taxon>Bacillota</taxon>
        <taxon>Bacilli</taxon>
        <taxon>Bacillales</taxon>
        <taxon>Bacillaceae</taxon>
        <taxon>Bacillus</taxon>
        <taxon>Bacillus cereus group</taxon>
    </lineage>
</organism>
<name>A0A073K8R1_9BACI</name>
<keyword evidence="1" id="KW-1133">Transmembrane helix</keyword>
<feature type="transmembrane region" description="Helical" evidence="1">
    <location>
        <begin position="42"/>
        <end position="61"/>
    </location>
</feature>
<dbReference type="OrthoDB" id="2721909at2"/>
<evidence type="ECO:0000256" key="1">
    <source>
        <dbReference type="SAM" id="Phobius"/>
    </source>
</evidence>
<dbReference type="AlphaFoldDB" id="A0A073K8R1"/>
<keyword evidence="1" id="KW-0812">Transmembrane</keyword>
<evidence type="ECO:0000313" key="3">
    <source>
        <dbReference type="Proteomes" id="UP000027822"/>
    </source>
</evidence>
<gene>
    <name evidence="2" type="ORF">BAMA_03955</name>
</gene>
<evidence type="ECO:0000313" key="2">
    <source>
        <dbReference type="EMBL" id="KEK18668.1"/>
    </source>
</evidence>
<reference evidence="2 3" key="1">
    <citation type="submission" date="2014-06" db="EMBL/GenBank/DDBJ databases">
        <title>Draft genome sequence of Bacillus manliponensis JCM 15802 (MCCC 1A00708).</title>
        <authorList>
            <person name="Lai Q."/>
            <person name="Liu Y."/>
            <person name="Shao Z."/>
        </authorList>
    </citation>
    <scope>NUCLEOTIDE SEQUENCE [LARGE SCALE GENOMIC DNA]</scope>
    <source>
        <strain evidence="2 3">JCM 15802</strain>
    </source>
</reference>
<dbReference type="EMBL" id="JOTN01000012">
    <property type="protein sequence ID" value="KEK18668.1"/>
    <property type="molecule type" value="Genomic_DNA"/>
</dbReference>